<protein>
    <recommendedName>
        <fullName evidence="4">Glycine zipper family protein</fullName>
    </recommendedName>
</protein>
<dbReference type="Proteomes" id="UP000318405">
    <property type="component" value="Unassembled WGS sequence"/>
</dbReference>
<accession>A0A556AY70</accession>
<evidence type="ECO:0008006" key="4">
    <source>
        <dbReference type="Google" id="ProtNLM"/>
    </source>
</evidence>
<reference evidence="2 3" key="1">
    <citation type="submission" date="2019-07" db="EMBL/GenBank/DDBJ databases">
        <title>Qingshengfaniella alkalisoli gen. nov., sp. nov., isolated from saline soil.</title>
        <authorList>
            <person name="Xu L."/>
            <person name="Huang X.-X."/>
            <person name="Sun J.-Q."/>
        </authorList>
    </citation>
    <scope>NUCLEOTIDE SEQUENCE [LARGE SCALE GENOMIC DNA]</scope>
    <source>
        <strain evidence="2 3">DSM 27279</strain>
    </source>
</reference>
<organism evidence="2 3">
    <name type="scientific">Verticiella sediminum</name>
    <dbReference type="NCBI Taxonomy" id="1247510"/>
    <lineage>
        <taxon>Bacteria</taxon>
        <taxon>Pseudomonadati</taxon>
        <taxon>Pseudomonadota</taxon>
        <taxon>Betaproteobacteria</taxon>
        <taxon>Burkholderiales</taxon>
        <taxon>Alcaligenaceae</taxon>
        <taxon>Verticiella</taxon>
    </lineage>
</organism>
<sequence length="193" mass="20417">MVPIVAARFDTFDEAQAVAARMQAEGYAAEQMSTFFVNQPGAHDEHPLGGDRTNDPAATKSPYGAVAGVVVIGLVGLFVGIAARAATGAGWWVLLLTTGIGAYVGSLLGALIATRRRRPAREPGRPTGRRQAGVMLAIKADDARALDDVVRTLHAAGGKDIEEAQGEWREGQWVDFDPVHSPVLTKRLPATAH</sequence>
<keyword evidence="3" id="KW-1185">Reference proteome</keyword>
<dbReference type="EMBL" id="VLTJ01000007">
    <property type="protein sequence ID" value="TSH97879.1"/>
    <property type="molecule type" value="Genomic_DNA"/>
</dbReference>
<evidence type="ECO:0000313" key="3">
    <source>
        <dbReference type="Proteomes" id="UP000318405"/>
    </source>
</evidence>
<evidence type="ECO:0000256" key="1">
    <source>
        <dbReference type="SAM" id="Phobius"/>
    </source>
</evidence>
<dbReference type="AlphaFoldDB" id="A0A556AY70"/>
<feature type="transmembrane region" description="Helical" evidence="1">
    <location>
        <begin position="89"/>
        <end position="113"/>
    </location>
</feature>
<keyword evidence="1" id="KW-1133">Transmembrane helix</keyword>
<proteinExistence type="predicted"/>
<name>A0A556AY70_9BURK</name>
<dbReference type="RefSeq" id="WP_143946761.1">
    <property type="nucleotide sequence ID" value="NZ_BAABMB010000004.1"/>
</dbReference>
<keyword evidence="1" id="KW-0812">Transmembrane</keyword>
<comment type="caution">
    <text evidence="2">The sequence shown here is derived from an EMBL/GenBank/DDBJ whole genome shotgun (WGS) entry which is preliminary data.</text>
</comment>
<keyword evidence="1" id="KW-0472">Membrane</keyword>
<evidence type="ECO:0000313" key="2">
    <source>
        <dbReference type="EMBL" id="TSH97879.1"/>
    </source>
</evidence>
<feature type="transmembrane region" description="Helical" evidence="1">
    <location>
        <begin position="62"/>
        <end position="83"/>
    </location>
</feature>
<dbReference type="OrthoDB" id="6369218at2"/>
<gene>
    <name evidence="2" type="ORF">FOZ76_03550</name>
</gene>